<organism evidence="3 4">
    <name type="scientific">Pricia antarctica</name>
    <dbReference type="NCBI Taxonomy" id="641691"/>
    <lineage>
        <taxon>Bacteria</taxon>
        <taxon>Pseudomonadati</taxon>
        <taxon>Bacteroidota</taxon>
        <taxon>Flavobacteriia</taxon>
        <taxon>Flavobacteriales</taxon>
        <taxon>Flavobacteriaceae</taxon>
        <taxon>Pricia</taxon>
    </lineage>
</organism>
<dbReference type="Proteomes" id="UP000199109">
    <property type="component" value="Unassembled WGS sequence"/>
</dbReference>
<dbReference type="EMBL" id="FNAO01000003">
    <property type="protein sequence ID" value="SDE14347.1"/>
    <property type="molecule type" value="Genomic_DNA"/>
</dbReference>
<evidence type="ECO:0008006" key="5">
    <source>
        <dbReference type="Google" id="ProtNLM"/>
    </source>
</evidence>
<dbReference type="PANTHER" id="PTHR16214:SF3">
    <property type="entry name" value="TRANSMEMBRANE PROTEIN 260"/>
    <property type="match status" value="1"/>
</dbReference>
<accession>A0A1G7AIN8</accession>
<dbReference type="STRING" id="641691.SAMN05421636_103385"/>
<dbReference type="AlphaFoldDB" id="A0A1G7AIN8"/>
<feature type="transmembrane region" description="Helical" evidence="2">
    <location>
        <begin position="259"/>
        <end position="280"/>
    </location>
</feature>
<name>A0A1G7AIN8_9FLAO</name>
<feature type="compositionally biased region" description="Basic and acidic residues" evidence="1">
    <location>
        <begin position="1119"/>
        <end position="1128"/>
    </location>
</feature>
<feature type="transmembrane region" description="Helical" evidence="2">
    <location>
        <begin position="12"/>
        <end position="29"/>
    </location>
</feature>
<proteinExistence type="predicted"/>
<sequence length="1128" mass="130074">MFSKNFEKWDTLAGWGVFFIALIVYAITVEPTNSFWDAGEYIATSAKLQVGHPPGAPLLQMLGAFFAMFAIDSTEVARMVNYVSGVSSAFTILFLFWTITNLAQKLVYKKDEVLTNSKAIAVLGSGLVGSLAFTFSDSFWFNAVETEVYASASMIMALLLWLGLKWTDDLDDPRSNRWIVLISYVVGLTFGIQFMGFLAIPSIGLLYYFQTYKTTTVKNFLIANVAVIAILMLVYKFSLTYVLELLGWSEVFFINSIGLPFNSGTIIMLLVFAAAFYFGLHYTRKNNYKTANTIVLCIMFVFLGFSSWLMLPIRANAQTVINENNPEDARALLAYYNREQYPGVDSPVYGAYYSSTFGSGGEDKDEAPKYEKDEKTGKYVIVNYYKDAVPGDDPKHMGLLPRMWSTQHAENYMRYFGPLDFKMKQTNEELRAAVKQVKEGYAKGEIDAEQYIGFLRRFSEYLEVEPPSIWQNIVYMTQFQFGYMYWRYFMWNFSGKNNDVQGRYNGNGEWISGLNFVDSMRLGSQSNLPDAVENDKARNTYFFLPLILGIIGILFQVSKNPKQFWVLLVFFLFTGLAIQFYTNPYIFQPRERDYSLVGSFYVFALWIGLGVYGLFDEFRKLLSPKILAPAVTIICFLAVPTVMAVQNWDDHDRSNRFTANASAKAYLDSTQEDVGAILFTIGDNDTFPLWYAQEIEGYRTDVRIVCTSLFETDWYIDQMKRKAYESEAIPSQLTHEKYRFGSRDVLYHYNVDDLFNKKLSENRWSVQDFIKWVDSDEPQTKLKFILEKRGADLDAYSENSLNMVYYPTTHLRIPVNKKNVLESGLVKAKDSAEIVEYIDIDIPKSAITKKSMMMLDMLANNDWERPLYFSGGSFDDAEFIWMKDYLQLDGMAYKLVPIKTPRTKSSFEMGRIDTDLMYDIVTNWYWGNSGSPDIYHDPQTRIQGLSYRSNLARLTEQLIKEDKIDRAKEIIDMTMENLPVEYYEYYAFVEPFVDGYYKVGETDKARALFEKLKKIYQDRLEYYESIPLDEQYDKIDDIIGDMEGYRRNIDILITNNDREKAEKETLIFNEYIDKFEHFYKNNIPGEAPQVPGQDTDMIDTMPVSDTASVDATTTDEELLEKVVVPDEN</sequence>
<feature type="transmembrane region" description="Helical" evidence="2">
    <location>
        <begin position="594"/>
        <end position="615"/>
    </location>
</feature>
<feature type="region of interest" description="Disordered" evidence="1">
    <location>
        <begin position="1108"/>
        <end position="1128"/>
    </location>
</feature>
<dbReference type="InterPro" id="IPR021280">
    <property type="entry name" value="TMEM260-like"/>
</dbReference>
<keyword evidence="2" id="KW-0812">Transmembrane</keyword>
<reference evidence="3 4" key="1">
    <citation type="submission" date="2016-10" db="EMBL/GenBank/DDBJ databases">
        <authorList>
            <person name="de Groot N.N."/>
        </authorList>
    </citation>
    <scope>NUCLEOTIDE SEQUENCE [LARGE SCALE GENOMIC DNA]</scope>
    <source>
        <strain evidence="3 4">DSM 23421</strain>
    </source>
</reference>
<feature type="transmembrane region" description="Helical" evidence="2">
    <location>
        <begin position="148"/>
        <end position="166"/>
    </location>
</feature>
<gene>
    <name evidence="3" type="ORF">SAMN05421636_103385</name>
</gene>
<dbReference type="OrthoDB" id="9807602at2"/>
<keyword evidence="4" id="KW-1185">Reference proteome</keyword>
<protein>
    <recommendedName>
        <fullName evidence="5">DUF2723 domain-containing protein</fullName>
    </recommendedName>
</protein>
<evidence type="ECO:0000313" key="4">
    <source>
        <dbReference type="Proteomes" id="UP000199109"/>
    </source>
</evidence>
<dbReference type="InterPro" id="IPR052724">
    <property type="entry name" value="GT117_domain-containing"/>
</dbReference>
<keyword evidence="2" id="KW-1133">Transmembrane helix</keyword>
<feature type="transmembrane region" description="Helical" evidence="2">
    <location>
        <begin position="79"/>
        <end position="99"/>
    </location>
</feature>
<evidence type="ECO:0000256" key="1">
    <source>
        <dbReference type="SAM" id="MobiDB-lite"/>
    </source>
</evidence>
<feature type="transmembrane region" description="Helical" evidence="2">
    <location>
        <begin position="292"/>
        <end position="311"/>
    </location>
</feature>
<feature type="transmembrane region" description="Helical" evidence="2">
    <location>
        <begin position="220"/>
        <end position="239"/>
    </location>
</feature>
<evidence type="ECO:0000313" key="3">
    <source>
        <dbReference type="EMBL" id="SDE14347.1"/>
    </source>
</evidence>
<feature type="transmembrane region" description="Helical" evidence="2">
    <location>
        <begin position="540"/>
        <end position="557"/>
    </location>
</feature>
<evidence type="ECO:0000256" key="2">
    <source>
        <dbReference type="SAM" id="Phobius"/>
    </source>
</evidence>
<feature type="transmembrane region" description="Helical" evidence="2">
    <location>
        <begin position="627"/>
        <end position="648"/>
    </location>
</feature>
<dbReference type="RefSeq" id="WP_091867184.1">
    <property type="nucleotide sequence ID" value="NZ_FNAO01000003.1"/>
</dbReference>
<feature type="transmembrane region" description="Helical" evidence="2">
    <location>
        <begin position="55"/>
        <end position="72"/>
    </location>
</feature>
<feature type="transmembrane region" description="Helical" evidence="2">
    <location>
        <begin position="119"/>
        <end position="141"/>
    </location>
</feature>
<dbReference type="PANTHER" id="PTHR16214">
    <property type="entry name" value="TRANSMEMBRANE PROTEIN 260"/>
    <property type="match status" value="1"/>
</dbReference>
<keyword evidence="2" id="KW-0472">Membrane</keyword>
<feature type="transmembrane region" description="Helical" evidence="2">
    <location>
        <begin position="564"/>
        <end position="582"/>
    </location>
</feature>
<dbReference type="Pfam" id="PF11028">
    <property type="entry name" value="TMEM260-like"/>
    <property type="match status" value="1"/>
</dbReference>
<feature type="transmembrane region" description="Helical" evidence="2">
    <location>
        <begin position="178"/>
        <end position="208"/>
    </location>
</feature>